<keyword evidence="5" id="KW-1185">Reference proteome</keyword>
<keyword evidence="1" id="KW-0645">Protease</keyword>
<name>A0AAW1LFG8_SAPOF</name>
<accession>A0AAW1LFG8</accession>
<keyword evidence="2" id="KW-0378">Hydrolase</keyword>
<dbReference type="GO" id="GO:0006508">
    <property type="term" value="P:proteolysis"/>
    <property type="evidence" value="ECO:0007669"/>
    <property type="project" value="UniProtKB-KW"/>
</dbReference>
<dbReference type="InterPro" id="IPR033121">
    <property type="entry name" value="PEPTIDASE_A1"/>
</dbReference>
<evidence type="ECO:0000259" key="3">
    <source>
        <dbReference type="PROSITE" id="PS51767"/>
    </source>
</evidence>
<dbReference type="InterPro" id="IPR051708">
    <property type="entry name" value="Plant_Aspart_Prot_A1"/>
</dbReference>
<dbReference type="AlphaFoldDB" id="A0AAW1LFG8"/>
<dbReference type="Pfam" id="PF14541">
    <property type="entry name" value="TAXi_C"/>
    <property type="match status" value="1"/>
</dbReference>
<dbReference type="SUPFAM" id="SSF50630">
    <property type="entry name" value="Acid proteases"/>
    <property type="match status" value="1"/>
</dbReference>
<evidence type="ECO:0000256" key="2">
    <source>
        <dbReference type="ARBA" id="ARBA00022801"/>
    </source>
</evidence>
<dbReference type="PANTHER" id="PTHR47967">
    <property type="entry name" value="OS07G0603500 PROTEIN-RELATED"/>
    <property type="match status" value="1"/>
</dbReference>
<evidence type="ECO:0000313" key="4">
    <source>
        <dbReference type="EMBL" id="KAK9735198.1"/>
    </source>
</evidence>
<protein>
    <recommendedName>
        <fullName evidence="3">Peptidase A1 domain-containing protein</fullName>
    </recommendedName>
</protein>
<organism evidence="4 5">
    <name type="scientific">Saponaria officinalis</name>
    <name type="common">Common soapwort</name>
    <name type="synonym">Lychnis saponaria</name>
    <dbReference type="NCBI Taxonomy" id="3572"/>
    <lineage>
        <taxon>Eukaryota</taxon>
        <taxon>Viridiplantae</taxon>
        <taxon>Streptophyta</taxon>
        <taxon>Embryophyta</taxon>
        <taxon>Tracheophyta</taxon>
        <taxon>Spermatophyta</taxon>
        <taxon>Magnoliopsida</taxon>
        <taxon>eudicotyledons</taxon>
        <taxon>Gunneridae</taxon>
        <taxon>Pentapetalae</taxon>
        <taxon>Caryophyllales</taxon>
        <taxon>Caryophyllaceae</taxon>
        <taxon>Caryophylleae</taxon>
        <taxon>Saponaria</taxon>
    </lineage>
</organism>
<dbReference type="InterPro" id="IPR021109">
    <property type="entry name" value="Peptidase_aspartic_dom_sf"/>
</dbReference>
<proteinExistence type="predicted"/>
<evidence type="ECO:0000256" key="1">
    <source>
        <dbReference type="ARBA" id="ARBA00022670"/>
    </source>
</evidence>
<dbReference type="PROSITE" id="PS51767">
    <property type="entry name" value="PEPTIDASE_A1"/>
    <property type="match status" value="1"/>
</dbReference>
<evidence type="ECO:0000313" key="5">
    <source>
        <dbReference type="Proteomes" id="UP001443914"/>
    </source>
</evidence>
<gene>
    <name evidence="4" type="ORF">RND81_04G190000</name>
</gene>
<dbReference type="GO" id="GO:0005576">
    <property type="term" value="C:extracellular region"/>
    <property type="evidence" value="ECO:0007669"/>
    <property type="project" value="TreeGrafter"/>
</dbReference>
<feature type="domain" description="Peptidase A1" evidence="3">
    <location>
        <begin position="1"/>
        <end position="173"/>
    </location>
</feature>
<dbReference type="InterPro" id="IPR032799">
    <property type="entry name" value="TAXi_C"/>
</dbReference>
<comment type="caution">
    <text evidence="4">The sequence shown here is derived from an EMBL/GenBank/DDBJ whole genome shotgun (WGS) entry which is preliminary data.</text>
</comment>
<dbReference type="PANTHER" id="PTHR47967:SF128">
    <property type="entry name" value="ASPARTIC PROTEINASE CDR1-LIKE"/>
    <property type="match status" value="1"/>
</dbReference>
<dbReference type="Proteomes" id="UP001443914">
    <property type="component" value="Unassembled WGS sequence"/>
</dbReference>
<dbReference type="Gene3D" id="2.40.70.10">
    <property type="entry name" value="Acid Proteases"/>
    <property type="match status" value="1"/>
</dbReference>
<reference evidence="4" key="1">
    <citation type="submission" date="2024-03" db="EMBL/GenBank/DDBJ databases">
        <title>WGS assembly of Saponaria officinalis var. Norfolk2.</title>
        <authorList>
            <person name="Jenkins J."/>
            <person name="Shu S."/>
            <person name="Grimwood J."/>
            <person name="Barry K."/>
            <person name="Goodstein D."/>
            <person name="Schmutz J."/>
            <person name="Leebens-Mack J."/>
            <person name="Osbourn A."/>
        </authorList>
    </citation>
    <scope>NUCLEOTIDE SEQUENCE [LARGE SCALE GENOMIC DNA]</scope>
    <source>
        <strain evidence="4">JIC</strain>
    </source>
</reference>
<dbReference type="EMBL" id="JBDFQZ010000004">
    <property type="protein sequence ID" value="KAK9735198.1"/>
    <property type="molecule type" value="Genomic_DNA"/>
</dbReference>
<sequence length="179" mass="19955">MIASNDHYYLSLFDISVNGVRLQIDPDIFEYDAHDDRKGFIIDTGAPTSILARSAYDPLKVAIVKYLRDAYGWLPRPPGQIMDLCYSLYPGYEQLSYPVVILHFVSPDQSGEVDMVLTKDHLFVDVSLVSGADHGLCLMVAPTDDPGPSLLGAFQQSNIVFLHDLPNDRLYFVPQQCAS</sequence>
<dbReference type="GO" id="GO:0008233">
    <property type="term" value="F:peptidase activity"/>
    <property type="evidence" value="ECO:0007669"/>
    <property type="project" value="UniProtKB-KW"/>
</dbReference>